<proteinExistence type="predicted"/>
<keyword evidence="2" id="KW-1185">Reference proteome</keyword>
<evidence type="ECO:0000313" key="1">
    <source>
        <dbReference type="EMBL" id="QGW29796.1"/>
    </source>
</evidence>
<dbReference type="Pfam" id="PF21196">
    <property type="entry name" value="PcrA_UvrD_tudor"/>
    <property type="match status" value="1"/>
</dbReference>
<name>A0A6I6GAC9_9BACT</name>
<organism evidence="1 2">
    <name type="scientific">Phnomibacter ginsenosidimutans</name>
    <dbReference type="NCBI Taxonomy" id="2676868"/>
    <lineage>
        <taxon>Bacteria</taxon>
        <taxon>Pseudomonadati</taxon>
        <taxon>Bacteroidota</taxon>
        <taxon>Chitinophagia</taxon>
        <taxon>Chitinophagales</taxon>
        <taxon>Chitinophagaceae</taxon>
        <taxon>Phnomibacter</taxon>
    </lineage>
</organism>
<evidence type="ECO:0000313" key="2">
    <source>
        <dbReference type="Proteomes" id="UP000426027"/>
    </source>
</evidence>
<protein>
    <recommendedName>
        <fullName evidence="3">DUF3553 domain-containing protein</fullName>
    </recommendedName>
</protein>
<gene>
    <name evidence="1" type="ORF">GLV81_18235</name>
</gene>
<dbReference type="EMBL" id="CP046566">
    <property type="protein sequence ID" value="QGW29796.1"/>
    <property type="molecule type" value="Genomic_DNA"/>
</dbReference>
<accession>A0A6I6GAC9</accession>
<dbReference type="KEGG" id="fls:GLV81_18235"/>
<dbReference type="Proteomes" id="UP000426027">
    <property type="component" value="Chromosome"/>
</dbReference>
<dbReference type="AlphaFoldDB" id="A0A6I6GAC9"/>
<dbReference type="RefSeq" id="WP_157480317.1">
    <property type="nucleotide sequence ID" value="NZ_CP046566.1"/>
</dbReference>
<reference evidence="1 2" key="1">
    <citation type="submission" date="2019-11" db="EMBL/GenBank/DDBJ databases">
        <authorList>
            <person name="Im W.T."/>
        </authorList>
    </citation>
    <scope>NUCLEOTIDE SEQUENCE [LARGE SCALE GENOMIC DNA]</scope>
    <source>
        <strain evidence="1 2">SB-02</strain>
    </source>
</reference>
<sequence length="68" mass="7505">MVEHTPSSDFVASDTSGLKEGDKVEHQKFGFGVVIKMEGAAHNPIATVKFDQNGEKKIMLNYAKLRIL</sequence>
<evidence type="ECO:0008006" key="3">
    <source>
        <dbReference type="Google" id="ProtNLM"/>
    </source>
</evidence>